<dbReference type="InterPro" id="IPR054321">
    <property type="entry name" value="PspC-rel_TM"/>
</dbReference>
<feature type="transmembrane region" description="Helical" evidence="6">
    <location>
        <begin position="336"/>
        <end position="354"/>
    </location>
</feature>
<dbReference type="Gene3D" id="1.20.120.20">
    <property type="entry name" value="Apolipoprotein"/>
    <property type="match status" value="1"/>
</dbReference>
<evidence type="ECO:0000256" key="5">
    <source>
        <dbReference type="ARBA" id="ARBA00023136"/>
    </source>
</evidence>
<comment type="subcellular location">
    <subcellularLocation>
        <location evidence="1">Cell membrane</location>
        <topology evidence="1">Single-pass membrane protein</topology>
    </subcellularLocation>
</comment>
<dbReference type="InterPro" id="IPR054319">
    <property type="entry name" value="PspC-rel_ToastRack"/>
</dbReference>
<dbReference type="Proteomes" id="UP001597467">
    <property type="component" value="Unassembled WGS sequence"/>
</dbReference>
<dbReference type="Pfam" id="PF04024">
    <property type="entry name" value="PspC"/>
    <property type="match status" value="1"/>
</dbReference>
<dbReference type="RefSeq" id="WP_379900668.1">
    <property type="nucleotide sequence ID" value="NZ_JBHULM010000004.1"/>
</dbReference>
<feature type="domain" description="PspC-related ToastRack" evidence="9">
    <location>
        <begin position="407"/>
        <end position="538"/>
    </location>
</feature>
<name>A0ABW5JWT8_9FLAO</name>
<evidence type="ECO:0000256" key="6">
    <source>
        <dbReference type="SAM" id="Phobius"/>
    </source>
</evidence>
<dbReference type="Pfam" id="PF22744">
    <property type="entry name" value="Toast-rack_PspC-Cterm"/>
    <property type="match status" value="1"/>
</dbReference>
<comment type="caution">
    <text evidence="10">The sequence shown here is derived from an EMBL/GenBank/DDBJ whole genome shotgun (WGS) entry which is preliminary data.</text>
</comment>
<accession>A0ABW5JWT8</accession>
<evidence type="ECO:0000313" key="10">
    <source>
        <dbReference type="EMBL" id="MFD2541207.1"/>
    </source>
</evidence>
<dbReference type="EMBL" id="JBHULM010000004">
    <property type="protein sequence ID" value="MFD2541207.1"/>
    <property type="molecule type" value="Genomic_DNA"/>
</dbReference>
<dbReference type="InterPro" id="IPR007168">
    <property type="entry name" value="Phageshock_PspC_N"/>
</dbReference>
<organism evidence="10 11">
    <name type="scientific">Lacinutrix gracilariae</name>
    <dbReference type="NCBI Taxonomy" id="1747198"/>
    <lineage>
        <taxon>Bacteria</taxon>
        <taxon>Pseudomonadati</taxon>
        <taxon>Bacteroidota</taxon>
        <taxon>Flavobacteriia</taxon>
        <taxon>Flavobacteriales</taxon>
        <taxon>Flavobacteriaceae</taxon>
        <taxon>Lacinutrix</taxon>
    </lineage>
</organism>
<proteinExistence type="predicted"/>
<keyword evidence="3 6" id="KW-0812">Transmembrane</keyword>
<keyword evidence="11" id="KW-1185">Reference proteome</keyword>
<dbReference type="PANTHER" id="PTHR33885:SF3">
    <property type="entry name" value="PHAGE SHOCK PROTEIN C"/>
    <property type="match status" value="1"/>
</dbReference>
<evidence type="ECO:0000256" key="1">
    <source>
        <dbReference type="ARBA" id="ARBA00004162"/>
    </source>
</evidence>
<feature type="transmembrane region" description="Helical" evidence="6">
    <location>
        <begin position="138"/>
        <end position="161"/>
    </location>
</feature>
<sequence length="604" mass="67495">MNKTVNINLAGIFFHIDEDAYLKLQRYLEAIKRSFTDSQGRSEIISDIEARIAELFNERVKHDKQVIGIKEVDDVITIMGQPEDYIVDDEIFEDEPKQYTTNKTASRKLFRDTDNSYVGGVSAGLAHYFGIDAIWIRLIWILLIFGAGTGVLLYILLWILLPEAVTTSDKLMMKGEPVNISNIEKKIKDGITTVTDTVTDVAKNVSDSVSDAAKNVDFKKKSNSLKSTSTSFFDTIGNVFMFLLKIVAKCIGVFLIFIGASTLIGLIIAMFTVGISDAINVPGFDLVDTANAAGTPVWLVSLLALFAVGIPFFFIFYLGLKILINNLKSIGNIAKYSLLGLWFVSIIGLIIIGITQATEHAFDATVNEKMEYSITTNDTLSIKMIDNNAYNKSMHKNGNSFQIVYGDNDEKHIYSSDIELVIKSTEDTLVSLHVEKTADGRSFQSAKERAENINYNYTIVNNTVELDKYLTTNAINKFSDQEVILILYVPEGMVIHLNKNTRSFLNHYTSSNNLVTYKDAGQLLKIKNDEAVCLDCTEKEAEEEYKVKINVNDEKGSININNDGLEIKTEDSNVKINKNGVRANTDEVKVHIDEDGIQINQEEE</sequence>
<evidence type="ECO:0000256" key="3">
    <source>
        <dbReference type="ARBA" id="ARBA00022692"/>
    </source>
</evidence>
<evidence type="ECO:0000256" key="4">
    <source>
        <dbReference type="ARBA" id="ARBA00022989"/>
    </source>
</evidence>
<dbReference type="InterPro" id="IPR052027">
    <property type="entry name" value="PspC"/>
</dbReference>
<feature type="domain" description="Phage shock protein PspC N-terminal" evidence="7">
    <location>
        <begin position="107"/>
        <end position="164"/>
    </location>
</feature>
<keyword evidence="2" id="KW-1003">Cell membrane</keyword>
<dbReference type="PANTHER" id="PTHR33885">
    <property type="entry name" value="PHAGE SHOCK PROTEIN C"/>
    <property type="match status" value="1"/>
</dbReference>
<evidence type="ECO:0000313" key="11">
    <source>
        <dbReference type="Proteomes" id="UP001597467"/>
    </source>
</evidence>
<evidence type="ECO:0000256" key="2">
    <source>
        <dbReference type="ARBA" id="ARBA00022475"/>
    </source>
</evidence>
<evidence type="ECO:0000259" key="9">
    <source>
        <dbReference type="Pfam" id="PF22744"/>
    </source>
</evidence>
<dbReference type="Pfam" id="PF22571">
    <property type="entry name" value="LiaI-LiaF-TM_PspC"/>
    <property type="match status" value="1"/>
</dbReference>
<feature type="transmembrane region" description="Helical" evidence="6">
    <location>
        <begin position="296"/>
        <end position="324"/>
    </location>
</feature>
<reference evidence="11" key="1">
    <citation type="journal article" date="2019" name="Int. J. Syst. Evol. Microbiol.">
        <title>The Global Catalogue of Microorganisms (GCM) 10K type strain sequencing project: providing services to taxonomists for standard genome sequencing and annotation.</title>
        <authorList>
            <consortium name="The Broad Institute Genomics Platform"/>
            <consortium name="The Broad Institute Genome Sequencing Center for Infectious Disease"/>
            <person name="Wu L."/>
            <person name="Ma J."/>
        </authorList>
    </citation>
    <scope>NUCLEOTIDE SEQUENCE [LARGE SCALE GENOMIC DNA]</scope>
    <source>
        <strain evidence="11">KCTC 42808</strain>
    </source>
</reference>
<feature type="transmembrane region" description="Helical" evidence="6">
    <location>
        <begin position="254"/>
        <end position="276"/>
    </location>
</feature>
<gene>
    <name evidence="10" type="ORF">ACFSSB_02655</name>
</gene>
<keyword evidence="5 6" id="KW-0472">Membrane</keyword>
<protein>
    <submittedName>
        <fullName evidence="10">PspC domain-containing protein</fullName>
    </submittedName>
</protein>
<keyword evidence="4 6" id="KW-1133">Transmembrane helix</keyword>
<feature type="domain" description="PspC-related transmembrane region" evidence="8">
    <location>
        <begin position="219"/>
        <end position="359"/>
    </location>
</feature>
<evidence type="ECO:0000259" key="8">
    <source>
        <dbReference type="Pfam" id="PF22571"/>
    </source>
</evidence>
<evidence type="ECO:0000259" key="7">
    <source>
        <dbReference type="Pfam" id="PF04024"/>
    </source>
</evidence>